<reference evidence="1" key="1">
    <citation type="submission" date="2022-01" db="EMBL/GenBank/DDBJ databases">
        <title>Novel bile acid biosynthetic pathways are enriched in the microbiome of centenarians.</title>
        <authorList>
            <person name="Sato Y."/>
            <person name="Atarashi K."/>
            <person name="Plichta R.D."/>
            <person name="Arai Y."/>
            <person name="Sasajima S."/>
            <person name="Kearney M.S."/>
            <person name="Suda W."/>
            <person name="Takeshita K."/>
            <person name="Sasaki T."/>
            <person name="Okamoto S."/>
            <person name="Skelly N.A."/>
            <person name="Okamura Y."/>
            <person name="Vlamakis H."/>
            <person name="Li Y."/>
            <person name="Tanoue T."/>
            <person name="Takei H."/>
            <person name="Nittono H."/>
            <person name="Narushima S."/>
            <person name="Irie J."/>
            <person name="Itoh H."/>
            <person name="Moriya K."/>
            <person name="Sugiura Y."/>
            <person name="Suematsu M."/>
            <person name="Moritoki N."/>
            <person name="Shibata S."/>
            <person name="Littman R.D."/>
            <person name="Fischbach A.M."/>
            <person name="Uwamino Y."/>
            <person name="Inoue T."/>
            <person name="Honda A."/>
            <person name="Hattori M."/>
            <person name="Murai T."/>
            <person name="Xavier J.R."/>
            <person name="Hirose N."/>
            <person name="Honda K."/>
        </authorList>
    </citation>
    <scope>NUCLEOTIDE SEQUENCE</scope>
    <source>
        <strain evidence="1">CE91-St16</strain>
    </source>
</reference>
<evidence type="ECO:0000313" key="1">
    <source>
        <dbReference type="EMBL" id="GKI19640.1"/>
    </source>
</evidence>
<dbReference type="Proteomes" id="UP001055105">
    <property type="component" value="Unassembled WGS sequence"/>
</dbReference>
<name>A0AA37KPZ3_9BACT</name>
<dbReference type="EMBL" id="BQOL01000002">
    <property type="protein sequence ID" value="GKI19640.1"/>
    <property type="molecule type" value="Genomic_DNA"/>
</dbReference>
<protein>
    <submittedName>
        <fullName evidence="1">Uncharacterized protein</fullName>
    </submittedName>
</protein>
<evidence type="ECO:0000313" key="2">
    <source>
        <dbReference type="Proteomes" id="UP001055105"/>
    </source>
</evidence>
<proteinExistence type="predicted"/>
<organism evidence="1 2">
    <name type="scientific">Alistipes finegoldii</name>
    <dbReference type="NCBI Taxonomy" id="214856"/>
    <lineage>
        <taxon>Bacteria</taxon>
        <taxon>Pseudomonadati</taxon>
        <taxon>Bacteroidota</taxon>
        <taxon>Bacteroidia</taxon>
        <taxon>Bacteroidales</taxon>
        <taxon>Rikenellaceae</taxon>
        <taxon>Alistipes</taxon>
    </lineage>
</organism>
<accession>A0AA37KPZ3</accession>
<gene>
    <name evidence="1" type="ORF">CE91St16_25480</name>
</gene>
<dbReference type="AlphaFoldDB" id="A0AA37KPZ3"/>
<sequence length="114" mass="12697">MVYLPAYGVGAESVSHCSYDDAPKFRGKKVVHHFFRGFLPSGSATSIAMQCKLLFPIFAYVVQENGSENKVCDALRPEMLYGPEHGVAVILHIAFGREIHDVQRYADTLSLHLQ</sequence>
<comment type="caution">
    <text evidence="1">The sequence shown here is derived from an EMBL/GenBank/DDBJ whole genome shotgun (WGS) entry which is preliminary data.</text>
</comment>